<dbReference type="PANTHER" id="PTHR12390">
    <property type="entry name" value="UROPORPHYRINOGEN III SYNTHASE"/>
    <property type="match status" value="1"/>
</dbReference>
<reference evidence="2" key="1">
    <citation type="submission" date="2023-03" db="EMBL/GenBank/DDBJ databases">
        <title>Near-Complete genome sequence of Lipomyces tetrasporous NRRL Y-64009, an oleaginous yeast capable of growing on lignocellulosic hydrolysates.</title>
        <authorList>
            <consortium name="Lawrence Berkeley National Laboratory"/>
            <person name="Jagtap S.S."/>
            <person name="Liu J.-J."/>
            <person name="Walukiewicz H.E."/>
            <person name="Pangilinan J."/>
            <person name="Lipzen A."/>
            <person name="Ahrendt S."/>
            <person name="Koriabine M."/>
            <person name="Cobaugh K."/>
            <person name="Salamov A."/>
            <person name="Yoshinaga Y."/>
            <person name="Ng V."/>
            <person name="Daum C."/>
            <person name="Grigoriev I.V."/>
            <person name="Slininger P.J."/>
            <person name="Dien B.S."/>
            <person name="Jin Y.-S."/>
            <person name="Rao C.V."/>
        </authorList>
    </citation>
    <scope>NUCLEOTIDE SEQUENCE</scope>
    <source>
        <strain evidence="2">NRRL Y-64009</strain>
    </source>
</reference>
<protein>
    <submittedName>
        <fullName evidence="2">Tetrapyrrole biosynthesis, uroporphyrinogen III synthase</fullName>
    </submittedName>
</protein>
<feature type="domain" description="Tetrapyrrole biosynthesis uroporphyrinogen III synthase" evidence="1">
    <location>
        <begin position="28"/>
        <end position="250"/>
    </location>
</feature>
<dbReference type="SUPFAM" id="SSF69618">
    <property type="entry name" value="HemD-like"/>
    <property type="match status" value="1"/>
</dbReference>
<dbReference type="GO" id="GO:0006780">
    <property type="term" value="P:uroporphyrinogen III biosynthetic process"/>
    <property type="evidence" value="ECO:0007669"/>
    <property type="project" value="InterPro"/>
</dbReference>
<accession>A0AAD7QVY1</accession>
<proteinExistence type="predicted"/>
<sequence>MPKIIFLKNPNPDASSDTYALSAKSSCYDSCFLPILSHGFVDQSGLRAYIADLAAVADQTPIDALIITSQRAVEAVASALLESSGSWSPRYILSLPLYTVGPATAALVQSHGFSKIYGGAEAGNGSVLASQIVSAQPRRCVFFTGETRRDVIPVTLCENGIECIERVVYASTSIEGVEDQFMNVLSSTEDAVWTVFFSPAGAESIARYIARNRRTTKVAAIGPTTEGFLLQNGVTPDAVSRKPDPQSLLQGILEASR</sequence>
<gene>
    <name evidence="2" type="ORF">POJ06DRAFT_287716</name>
</gene>
<dbReference type="AlphaFoldDB" id="A0AAD7QVY1"/>
<dbReference type="RefSeq" id="XP_056045964.1">
    <property type="nucleotide sequence ID" value="XM_056190272.1"/>
</dbReference>
<dbReference type="PANTHER" id="PTHR12390:SF0">
    <property type="entry name" value="UROPORPHYRINOGEN-III SYNTHASE"/>
    <property type="match status" value="1"/>
</dbReference>
<dbReference type="EMBL" id="JARPMG010000002">
    <property type="protein sequence ID" value="KAJ8102514.1"/>
    <property type="molecule type" value="Genomic_DNA"/>
</dbReference>
<dbReference type="Proteomes" id="UP001217417">
    <property type="component" value="Unassembled WGS sequence"/>
</dbReference>
<evidence type="ECO:0000259" key="1">
    <source>
        <dbReference type="Pfam" id="PF02602"/>
    </source>
</evidence>
<dbReference type="InterPro" id="IPR003754">
    <property type="entry name" value="4pyrrol_synth_uPrphyn_synth"/>
</dbReference>
<organism evidence="2 3">
    <name type="scientific">Lipomyces tetrasporus</name>
    <dbReference type="NCBI Taxonomy" id="54092"/>
    <lineage>
        <taxon>Eukaryota</taxon>
        <taxon>Fungi</taxon>
        <taxon>Dikarya</taxon>
        <taxon>Ascomycota</taxon>
        <taxon>Saccharomycotina</taxon>
        <taxon>Lipomycetes</taxon>
        <taxon>Lipomycetales</taxon>
        <taxon>Lipomycetaceae</taxon>
        <taxon>Lipomyces</taxon>
    </lineage>
</organism>
<dbReference type="GO" id="GO:0005829">
    <property type="term" value="C:cytosol"/>
    <property type="evidence" value="ECO:0007669"/>
    <property type="project" value="TreeGrafter"/>
</dbReference>
<evidence type="ECO:0000313" key="2">
    <source>
        <dbReference type="EMBL" id="KAJ8102514.1"/>
    </source>
</evidence>
<dbReference type="GeneID" id="80885438"/>
<name>A0AAD7QVY1_9ASCO</name>
<evidence type="ECO:0000313" key="3">
    <source>
        <dbReference type="Proteomes" id="UP001217417"/>
    </source>
</evidence>
<keyword evidence="3" id="KW-1185">Reference proteome</keyword>
<dbReference type="Gene3D" id="3.40.50.10090">
    <property type="match status" value="2"/>
</dbReference>
<dbReference type="InterPro" id="IPR039793">
    <property type="entry name" value="UROS/Hem4"/>
</dbReference>
<dbReference type="InterPro" id="IPR036108">
    <property type="entry name" value="4pyrrol_syn_uPrphyn_synt_sf"/>
</dbReference>
<dbReference type="Pfam" id="PF02602">
    <property type="entry name" value="HEM4"/>
    <property type="match status" value="1"/>
</dbReference>
<comment type="caution">
    <text evidence="2">The sequence shown here is derived from an EMBL/GenBank/DDBJ whole genome shotgun (WGS) entry which is preliminary data.</text>
</comment>
<dbReference type="GO" id="GO:0004852">
    <property type="term" value="F:uroporphyrinogen-III synthase activity"/>
    <property type="evidence" value="ECO:0007669"/>
    <property type="project" value="InterPro"/>
</dbReference>
<dbReference type="CDD" id="cd06578">
    <property type="entry name" value="HemD"/>
    <property type="match status" value="1"/>
</dbReference>